<gene>
    <name evidence="3" type="ORF">GSLYS_00010685001</name>
</gene>
<dbReference type="SUPFAM" id="SSF55797">
    <property type="entry name" value="PR-1-like"/>
    <property type="match status" value="1"/>
</dbReference>
<evidence type="ECO:0000313" key="3">
    <source>
        <dbReference type="EMBL" id="CAL1536772.1"/>
    </source>
</evidence>
<dbReference type="EMBL" id="CAXITT010000239">
    <property type="protein sequence ID" value="CAL1536772.1"/>
    <property type="molecule type" value="Genomic_DNA"/>
</dbReference>
<accession>A0AAV2HTC5</accession>
<dbReference type="InterPro" id="IPR001283">
    <property type="entry name" value="CRISP-related"/>
</dbReference>
<dbReference type="Pfam" id="PF00188">
    <property type="entry name" value="CAP"/>
    <property type="match status" value="1"/>
</dbReference>
<feature type="domain" description="SCP" evidence="2">
    <location>
        <begin position="26"/>
        <end position="155"/>
    </location>
</feature>
<dbReference type="InterPro" id="IPR035940">
    <property type="entry name" value="CAP_sf"/>
</dbReference>
<feature type="chain" id="PRO_5043561919" description="SCP domain-containing protein" evidence="1">
    <location>
        <begin position="20"/>
        <end position="159"/>
    </location>
</feature>
<dbReference type="Gene3D" id="3.40.33.10">
    <property type="entry name" value="CAP"/>
    <property type="match status" value="1"/>
</dbReference>
<reference evidence="3 4" key="1">
    <citation type="submission" date="2024-04" db="EMBL/GenBank/DDBJ databases">
        <authorList>
            <consortium name="Genoscope - CEA"/>
            <person name="William W."/>
        </authorList>
    </citation>
    <scope>NUCLEOTIDE SEQUENCE [LARGE SCALE GENOMIC DNA]</scope>
</reference>
<dbReference type="Proteomes" id="UP001497497">
    <property type="component" value="Unassembled WGS sequence"/>
</dbReference>
<sequence length="159" mass="17982">MMSSVLLILTVCLSGYAAGLEALSQSVITAFLSGHNRMRSALNLPDLVWNSTLVSVAKSHVVDCHYIKIEDGNFDISPRKERDNVDIANDAMTMWSWEVNNLDPKWACIYNWSCKRYSQVVWRKTKSVGCAIVHCSRYDVNLLKCEYYPPGNVVGEIPY</sequence>
<dbReference type="AlphaFoldDB" id="A0AAV2HTC5"/>
<evidence type="ECO:0000313" key="4">
    <source>
        <dbReference type="Proteomes" id="UP001497497"/>
    </source>
</evidence>
<keyword evidence="1" id="KW-0732">Signal</keyword>
<feature type="signal peptide" evidence="1">
    <location>
        <begin position="1"/>
        <end position="19"/>
    </location>
</feature>
<dbReference type="PRINTS" id="PR00837">
    <property type="entry name" value="V5TPXLIKE"/>
</dbReference>
<organism evidence="3 4">
    <name type="scientific">Lymnaea stagnalis</name>
    <name type="common">Great pond snail</name>
    <name type="synonym">Helix stagnalis</name>
    <dbReference type="NCBI Taxonomy" id="6523"/>
    <lineage>
        <taxon>Eukaryota</taxon>
        <taxon>Metazoa</taxon>
        <taxon>Spiralia</taxon>
        <taxon>Lophotrochozoa</taxon>
        <taxon>Mollusca</taxon>
        <taxon>Gastropoda</taxon>
        <taxon>Heterobranchia</taxon>
        <taxon>Euthyneura</taxon>
        <taxon>Panpulmonata</taxon>
        <taxon>Hygrophila</taxon>
        <taxon>Lymnaeoidea</taxon>
        <taxon>Lymnaeidae</taxon>
        <taxon>Lymnaea</taxon>
    </lineage>
</organism>
<evidence type="ECO:0000256" key="1">
    <source>
        <dbReference type="SAM" id="SignalP"/>
    </source>
</evidence>
<dbReference type="SMART" id="SM00198">
    <property type="entry name" value="SCP"/>
    <property type="match status" value="1"/>
</dbReference>
<proteinExistence type="predicted"/>
<evidence type="ECO:0000259" key="2">
    <source>
        <dbReference type="SMART" id="SM00198"/>
    </source>
</evidence>
<protein>
    <recommendedName>
        <fullName evidence="2">SCP domain-containing protein</fullName>
    </recommendedName>
</protein>
<name>A0AAV2HTC5_LYMST</name>
<dbReference type="PANTHER" id="PTHR10334">
    <property type="entry name" value="CYSTEINE-RICH SECRETORY PROTEIN-RELATED"/>
    <property type="match status" value="1"/>
</dbReference>
<dbReference type="InterPro" id="IPR014044">
    <property type="entry name" value="CAP_dom"/>
</dbReference>
<keyword evidence="4" id="KW-1185">Reference proteome</keyword>
<comment type="caution">
    <text evidence="3">The sequence shown here is derived from an EMBL/GenBank/DDBJ whole genome shotgun (WGS) entry which is preliminary data.</text>
</comment>